<gene>
    <name evidence="3" type="ORF">MW290_20185</name>
</gene>
<keyword evidence="1" id="KW-0472">Membrane</keyword>
<feature type="transmembrane region" description="Helical" evidence="1">
    <location>
        <begin position="12"/>
        <end position="29"/>
    </location>
</feature>
<dbReference type="Proteomes" id="UP001056201">
    <property type="component" value="Chromosome 2"/>
</dbReference>
<organism evidence="3 4">
    <name type="scientific">Aquincola tertiaricarbonis</name>
    <dbReference type="NCBI Taxonomy" id="391953"/>
    <lineage>
        <taxon>Bacteria</taxon>
        <taxon>Pseudomonadati</taxon>
        <taxon>Pseudomonadota</taxon>
        <taxon>Betaproteobacteria</taxon>
        <taxon>Burkholderiales</taxon>
        <taxon>Sphaerotilaceae</taxon>
        <taxon>Aquincola</taxon>
    </lineage>
</organism>
<evidence type="ECO:0000259" key="2">
    <source>
        <dbReference type="Pfam" id="PF07331"/>
    </source>
</evidence>
<sequence>MKIKSQKDFWSGLMFVVVGIGFAWGATNYSFGASARPGPGYFPFGLGILMAILGAVVLFQALTIETETGDPIGKWAWKPLVIVVGAVAAFGWLLPHMGMVIALPLLVLISAAASDEFRLREALINAVVLTIFSWLIFIKGLSLVIPLWPSFMASGG</sequence>
<dbReference type="EMBL" id="CP097636">
    <property type="protein sequence ID" value="URI11276.1"/>
    <property type="molecule type" value="Genomic_DNA"/>
</dbReference>
<reference evidence="3" key="1">
    <citation type="submission" date="2022-05" db="EMBL/GenBank/DDBJ databases">
        <title>An RpoN-dependent PEP-CTERM gene is involved in floc formation of an Aquincola tertiaricarbonis strain.</title>
        <authorList>
            <person name="Qiu D."/>
            <person name="Xia M."/>
        </authorList>
    </citation>
    <scope>NUCLEOTIDE SEQUENCE</scope>
    <source>
        <strain evidence="3">RN12</strain>
    </source>
</reference>
<feature type="transmembrane region" description="Helical" evidence="1">
    <location>
        <begin position="99"/>
        <end position="115"/>
    </location>
</feature>
<feature type="domain" description="DUF1468" evidence="2">
    <location>
        <begin position="10"/>
        <end position="146"/>
    </location>
</feature>
<dbReference type="Pfam" id="PF07331">
    <property type="entry name" value="TctB"/>
    <property type="match status" value="1"/>
</dbReference>
<evidence type="ECO:0000313" key="4">
    <source>
        <dbReference type="Proteomes" id="UP001056201"/>
    </source>
</evidence>
<accession>A0ABY4SGD9</accession>
<keyword evidence="4" id="KW-1185">Reference proteome</keyword>
<evidence type="ECO:0000313" key="3">
    <source>
        <dbReference type="EMBL" id="URI11276.1"/>
    </source>
</evidence>
<evidence type="ECO:0000256" key="1">
    <source>
        <dbReference type="SAM" id="Phobius"/>
    </source>
</evidence>
<keyword evidence="1" id="KW-1133">Transmembrane helix</keyword>
<name>A0ABY4SGD9_AQUTE</name>
<feature type="transmembrane region" description="Helical" evidence="1">
    <location>
        <begin position="41"/>
        <end position="63"/>
    </location>
</feature>
<keyword evidence="1" id="KW-0812">Transmembrane</keyword>
<protein>
    <submittedName>
        <fullName evidence="3">Tripartite tricarboxylate transporter TctB family protein</fullName>
    </submittedName>
</protein>
<feature type="transmembrane region" description="Helical" evidence="1">
    <location>
        <begin position="122"/>
        <end position="148"/>
    </location>
</feature>
<dbReference type="InterPro" id="IPR009936">
    <property type="entry name" value="DUF1468"/>
</dbReference>
<dbReference type="RefSeq" id="WP_250199472.1">
    <property type="nucleotide sequence ID" value="NZ_CP097636.1"/>
</dbReference>
<proteinExistence type="predicted"/>